<name>A0A1S7LJV4_MAGMO</name>
<protein>
    <submittedName>
        <fullName evidence="1">Uncharacterized protein</fullName>
    </submittedName>
</protein>
<dbReference type="EMBL" id="LO017727">
    <property type="protein sequence ID" value="CRH06121.1"/>
    <property type="molecule type" value="Genomic_DNA"/>
</dbReference>
<evidence type="ECO:0000313" key="1">
    <source>
        <dbReference type="EMBL" id="CRH06121.1"/>
    </source>
</evidence>
<dbReference type="AlphaFoldDB" id="A0A1S7LJV4"/>
<gene>
    <name evidence="1" type="ORF">MAGMO_1948</name>
</gene>
<accession>A0A1S7LJV4</accession>
<organism evidence="1">
    <name type="scientific">Magnetococcus massalia (strain MO-1)</name>
    <dbReference type="NCBI Taxonomy" id="451514"/>
    <lineage>
        <taxon>Bacteria</taxon>
        <taxon>Pseudomonadati</taxon>
        <taxon>Pseudomonadota</taxon>
        <taxon>Magnetococcia</taxon>
        <taxon>Magnetococcales</taxon>
        <taxon>Magnetococcaceae</taxon>
        <taxon>Magnetococcus</taxon>
    </lineage>
</organism>
<reference evidence="1" key="1">
    <citation type="submission" date="2015-04" db="EMBL/GenBank/DDBJ databases">
        <authorList>
            <person name="Syromyatnikov M.Y."/>
            <person name="Popov V.N."/>
        </authorList>
    </citation>
    <scope>NUCLEOTIDE SEQUENCE</scope>
    <source>
        <strain evidence="1">MO-1</strain>
    </source>
</reference>
<proteinExistence type="predicted"/>
<sequence length="128" mass="13761">MALHFNDTIRNSLLNNLRSYADGYCKVYPGTRPPNPDYPSTESPLVSFNLQFNSASFGLLSLSNAPIASEVQATGTATWFRLEDGNYKIDGDISIEGGGGDAILDNVALTAGEMVTLKQLDFSIPNPS</sequence>